<dbReference type="Pfam" id="PF17168">
    <property type="entry name" value="DUF5127"/>
    <property type="match status" value="1"/>
</dbReference>
<dbReference type="AlphaFoldDB" id="A0A926FC71"/>
<feature type="domain" description="Glutaminase A N-terminal" evidence="3">
    <location>
        <begin position="86"/>
        <end position="309"/>
    </location>
</feature>
<protein>
    <submittedName>
        <fullName evidence="4">DUF4965 domain-containing protein</fullName>
    </submittedName>
</protein>
<organism evidence="4 5">
    <name type="scientific">Qingrenia yutianensis</name>
    <dbReference type="NCBI Taxonomy" id="2763676"/>
    <lineage>
        <taxon>Bacteria</taxon>
        <taxon>Bacillati</taxon>
        <taxon>Bacillota</taxon>
        <taxon>Clostridia</taxon>
        <taxon>Eubacteriales</taxon>
        <taxon>Oscillospiraceae</taxon>
        <taxon>Qingrenia</taxon>
    </lineage>
</organism>
<feature type="domain" description="DUF4964" evidence="1">
    <location>
        <begin position="7"/>
        <end position="60"/>
    </location>
</feature>
<evidence type="ECO:0000313" key="5">
    <source>
        <dbReference type="Proteomes" id="UP000647416"/>
    </source>
</evidence>
<dbReference type="Proteomes" id="UP000647416">
    <property type="component" value="Unassembled WGS sequence"/>
</dbReference>
<evidence type="ECO:0000259" key="3">
    <source>
        <dbReference type="Pfam" id="PF17168"/>
    </source>
</evidence>
<dbReference type="InterPro" id="IPR052743">
    <property type="entry name" value="Glutaminase_GtaA"/>
</dbReference>
<dbReference type="Pfam" id="PF16334">
    <property type="entry name" value="DUF4964"/>
    <property type="match status" value="1"/>
</dbReference>
<dbReference type="PANTHER" id="PTHR31987">
    <property type="entry name" value="GLUTAMINASE A-RELATED"/>
    <property type="match status" value="1"/>
</dbReference>
<dbReference type="InterPro" id="IPR033433">
    <property type="entry name" value="GtaA_N"/>
</dbReference>
<name>A0A926FC71_9FIRM</name>
<feature type="domain" description="Glutaminase A central" evidence="2">
    <location>
        <begin position="315"/>
        <end position="659"/>
    </location>
</feature>
<dbReference type="Pfam" id="PF16335">
    <property type="entry name" value="GtaA_6_Hairpin"/>
    <property type="match status" value="1"/>
</dbReference>
<accession>A0A926FC71</accession>
<dbReference type="InterPro" id="IPR032514">
    <property type="entry name" value="GtaA_central"/>
</dbReference>
<dbReference type="EMBL" id="JACRTE010000018">
    <property type="protein sequence ID" value="MBC8597231.1"/>
    <property type="molecule type" value="Genomic_DNA"/>
</dbReference>
<dbReference type="InterPro" id="IPR032515">
    <property type="entry name" value="DUF4964"/>
</dbReference>
<dbReference type="RefSeq" id="WP_262432544.1">
    <property type="nucleotide sequence ID" value="NZ_JACRTE010000018.1"/>
</dbReference>
<proteinExistence type="predicted"/>
<comment type="caution">
    <text evidence="4">The sequence shown here is derived from an EMBL/GenBank/DDBJ whole genome shotgun (WGS) entry which is preliminary data.</text>
</comment>
<sequence>MKLSTQKFPAYPLITCDPYFNVWSMCGTLNGDFTRHWTGSQHSMTGIITVDGTPKVFMGRMCHNPNKNIFGPKNIEQKNVRVTPLKTVYTFADEKIELEVCFFTPLILDDLDLLSRPVSYVSYSVKPTDGKNHKCAFYFDVSALLAVNTPDETVYFGRSDISAYITNCSGKMLKESGDDLRISWGHLHLAARNGKIGAADDGVKTRAYRGENTGETSLFGKKVKAGESENAVYPVLYYFNEFDVDAYGTNDFLCIGYDDIHSLEYFGKTVDAYYKKDGKSFFDALCDALKNYEIIAEKVKNFDNKLLSDARKISDGYAKIVSIAYRQAIASHKLVCDGEKGLFVSKECFSNGCAATVDVTYPSIPLFLIYQPKLVEYMLEPIFDFASSKAWKFEFAPHDAGQYPLLNGQVYGISAGELMYSAQMPIEECGNMILCVAAVCKKAKNADYAVKHFDILQKWTDYLVKFGFDPENQLCTDDFAGHLAHNCNLSVKAIMGIASWGMLLDMMGKVQDGAKYTNIAKDLAKKWKERAKDGNHYKLAFDQNGSWSIKYNLVWDKLFGLNIFDEDIFEDEIKYYKTKINKYGLPLDSRSDYTKSDWQLWSTVLSDDAEYTDKIVMAMLDMLNDTNDRVPFTDWYYSSTAIMRGFQNRTVQGGLFIKLLKFE</sequence>
<keyword evidence="5" id="KW-1185">Reference proteome</keyword>
<gene>
    <name evidence="4" type="ORF">H8706_10200</name>
</gene>
<evidence type="ECO:0000259" key="1">
    <source>
        <dbReference type="Pfam" id="PF16334"/>
    </source>
</evidence>
<evidence type="ECO:0000259" key="2">
    <source>
        <dbReference type="Pfam" id="PF16335"/>
    </source>
</evidence>
<dbReference type="PANTHER" id="PTHR31987:SF1">
    <property type="entry name" value="GLUTAMINASE A"/>
    <property type="match status" value="1"/>
</dbReference>
<evidence type="ECO:0000313" key="4">
    <source>
        <dbReference type="EMBL" id="MBC8597231.1"/>
    </source>
</evidence>
<reference evidence="4" key="1">
    <citation type="submission" date="2020-08" db="EMBL/GenBank/DDBJ databases">
        <title>Genome public.</title>
        <authorList>
            <person name="Liu C."/>
            <person name="Sun Q."/>
        </authorList>
    </citation>
    <scope>NUCLEOTIDE SEQUENCE</scope>
    <source>
        <strain evidence="4">NSJ-50</strain>
    </source>
</reference>